<name>A0A8S5R7M0_9VIRU</name>
<protein>
    <submittedName>
        <fullName evidence="1">Uncharacterized protein</fullName>
    </submittedName>
</protein>
<evidence type="ECO:0000313" key="1">
    <source>
        <dbReference type="EMBL" id="DAE27392.1"/>
    </source>
</evidence>
<proteinExistence type="predicted"/>
<organism evidence="1">
    <name type="scientific">virus sp. ctfPt13</name>
    <dbReference type="NCBI Taxonomy" id="2826811"/>
    <lineage>
        <taxon>Viruses</taxon>
    </lineage>
</organism>
<accession>A0A8S5R7M0</accession>
<sequence>MFGYSFMNYNCLLRRLAKGARSRDFVQCYLTAGVFYAVPIDSVVLPYHGEPLVFLGYSRKRW</sequence>
<reference evidence="1" key="1">
    <citation type="journal article" date="2021" name="Proc. Natl. Acad. Sci. U.S.A.">
        <title>A Catalog of Tens of Thousands of Viruses from Human Metagenomes Reveals Hidden Associations with Chronic Diseases.</title>
        <authorList>
            <person name="Tisza M.J."/>
            <person name="Buck C.B."/>
        </authorList>
    </citation>
    <scope>NUCLEOTIDE SEQUENCE</scope>
    <source>
        <strain evidence="1">CtfPt13</strain>
    </source>
</reference>
<dbReference type="EMBL" id="BK015836">
    <property type="protein sequence ID" value="DAE27392.1"/>
    <property type="molecule type" value="Genomic_DNA"/>
</dbReference>